<evidence type="ECO:0000313" key="8">
    <source>
        <dbReference type="Proteomes" id="UP000290289"/>
    </source>
</evidence>
<evidence type="ECO:0000256" key="4">
    <source>
        <dbReference type="ARBA" id="ARBA00023002"/>
    </source>
</evidence>
<comment type="caution">
    <text evidence="7">The sequence shown here is derived from an EMBL/GenBank/DDBJ whole genome shotgun (WGS) entry which is preliminary data.</text>
</comment>
<dbReference type="GO" id="GO:0004497">
    <property type="term" value="F:monooxygenase activity"/>
    <property type="evidence" value="ECO:0007669"/>
    <property type="project" value="InterPro"/>
</dbReference>
<gene>
    <name evidence="7" type="ORF">DVH24_004017</name>
</gene>
<evidence type="ECO:0000256" key="3">
    <source>
        <dbReference type="ARBA" id="ARBA00022723"/>
    </source>
</evidence>
<dbReference type="GO" id="GO:0020037">
    <property type="term" value="F:heme binding"/>
    <property type="evidence" value="ECO:0007669"/>
    <property type="project" value="InterPro"/>
</dbReference>
<dbReference type="Gene3D" id="1.10.630.10">
    <property type="entry name" value="Cytochrome P450"/>
    <property type="match status" value="1"/>
</dbReference>
<name>A0A498KC36_MALDO</name>
<keyword evidence="5" id="KW-0408">Iron</keyword>
<protein>
    <submittedName>
        <fullName evidence="7">Uncharacterized protein</fullName>
    </submittedName>
</protein>
<keyword evidence="3" id="KW-0479">Metal-binding</keyword>
<dbReference type="InterPro" id="IPR036396">
    <property type="entry name" value="Cyt_P450_sf"/>
</dbReference>
<proteinExistence type="inferred from homology"/>
<organism evidence="7 8">
    <name type="scientific">Malus domestica</name>
    <name type="common">Apple</name>
    <name type="synonym">Pyrus malus</name>
    <dbReference type="NCBI Taxonomy" id="3750"/>
    <lineage>
        <taxon>Eukaryota</taxon>
        <taxon>Viridiplantae</taxon>
        <taxon>Streptophyta</taxon>
        <taxon>Embryophyta</taxon>
        <taxon>Tracheophyta</taxon>
        <taxon>Spermatophyta</taxon>
        <taxon>Magnoliopsida</taxon>
        <taxon>eudicotyledons</taxon>
        <taxon>Gunneridae</taxon>
        <taxon>Pentapetalae</taxon>
        <taxon>rosids</taxon>
        <taxon>fabids</taxon>
        <taxon>Rosales</taxon>
        <taxon>Rosaceae</taxon>
        <taxon>Amygdaloideae</taxon>
        <taxon>Maleae</taxon>
        <taxon>Malus</taxon>
    </lineage>
</organism>
<dbReference type="EMBL" id="RDQH01000329">
    <property type="protein sequence ID" value="RXI03365.1"/>
    <property type="molecule type" value="Genomic_DNA"/>
</dbReference>
<dbReference type="PANTHER" id="PTHR47955">
    <property type="entry name" value="CYTOCHROME P450 FAMILY 71 PROTEIN"/>
    <property type="match status" value="1"/>
</dbReference>
<evidence type="ECO:0000256" key="6">
    <source>
        <dbReference type="SAM" id="MobiDB-lite"/>
    </source>
</evidence>
<reference evidence="7 8" key="1">
    <citation type="submission" date="2018-10" db="EMBL/GenBank/DDBJ databases">
        <title>A high-quality apple genome assembly.</title>
        <authorList>
            <person name="Hu J."/>
        </authorList>
    </citation>
    <scope>NUCLEOTIDE SEQUENCE [LARGE SCALE GENOMIC DNA]</scope>
    <source>
        <strain evidence="8">cv. HFTH1</strain>
        <tissue evidence="7">Young leaf</tissue>
    </source>
</reference>
<feature type="region of interest" description="Disordered" evidence="6">
    <location>
        <begin position="1"/>
        <end position="43"/>
    </location>
</feature>
<keyword evidence="4" id="KW-0560">Oxidoreductase</keyword>
<dbReference type="GO" id="GO:0005506">
    <property type="term" value="F:iron ion binding"/>
    <property type="evidence" value="ECO:0007669"/>
    <property type="project" value="InterPro"/>
</dbReference>
<dbReference type="AlphaFoldDB" id="A0A498KC36"/>
<comment type="similarity">
    <text evidence="1">Belongs to the cytochrome P450 family.</text>
</comment>
<sequence>MEISGFIPNHGREATPNNYASNLPPGHGATIHRKPTPAHRLSTPSRNLRDLAEKYGPLMHLRLGEVSTISLQKRLMKTHDVSFASRPQILAARILSYGFYNIALHRTVLLETTTKNLHTRAFKHKGAFNLTDPLGRRASLHEQPLVKKTRDHENSYIVAEEAGKSSGGFALADLYPSLERLRKQADRIIENIINEHQKDLETTKNVEGETVEDSCTCSH</sequence>
<evidence type="ECO:0000256" key="2">
    <source>
        <dbReference type="ARBA" id="ARBA00022617"/>
    </source>
</evidence>
<dbReference type="Proteomes" id="UP000290289">
    <property type="component" value="Chromosome 3"/>
</dbReference>
<evidence type="ECO:0000256" key="1">
    <source>
        <dbReference type="ARBA" id="ARBA00010617"/>
    </source>
</evidence>
<dbReference type="SUPFAM" id="SSF48264">
    <property type="entry name" value="Cytochrome P450"/>
    <property type="match status" value="1"/>
</dbReference>
<evidence type="ECO:0000256" key="5">
    <source>
        <dbReference type="ARBA" id="ARBA00023004"/>
    </source>
</evidence>
<keyword evidence="2" id="KW-0349">Heme</keyword>
<dbReference type="GO" id="GO:0016705">
    <property type="term" value="F:oxidoreductase activity, acting on paired donors, with incorporation or reduction of molecular oxygen"/>
    <property type="evidence" value="ECO:0007669"/>
    <property type="project" value="InterPro"/>
</dbReference>
<accession>A0A498KC36</accession>
<evidence type="ECO:0000313" key="7">
    <source>
        <dbReference type="EMBL" id="RXI03365.1"/>
    </source>
</evidence>
<keyword evidence="8" id="KW-1185">Reference proteome</keyword>
<dbReference type="PANTHER" id="PTHR47955:SF8">
    <property type="entry name" value="CYTOCHROME P450 71D11-LIKE"/>
    <property type="match status" value="1"/>
</dbReference>